<dbReference type="SUPFAM" id="SSF56300">
    <property type="entry name" value="Metallo-dependent phosphatases"/>
    <property type="match status" value="1"/>
</dbReference>
<reference evidence="5 6" key="1">
    <citation type="submission" date="2019-05" db="EMBL/GenBank/DDBJ databases">
        <title>Microbulbifer harenosus sp. nov., an alginate-degrading bacterium isolated from coastal sand.</title>
        <authorList>
            <person name="Huang H."/>
            <person name="Mo K."/>
            <person name="Bao S."/>
        </authorList>
    </citation>
    <scope>NUCLEOTIDE SEQUENCE [LARGE SCALE GENOMIC DNA]</scope>
    <source>
        <strain evidence="5 6">HB161719</strain>
    </source>
</reference>
<feature type="region of interest" description="Disordered" evidence="2">
    <location>
        <begin position="445"/>
        <end position="471"/>
    </location>
</feature>
<accession>A0ABY2UDQ7</accession>
<dbReference type="Proteomes" id="UP000306791">
    <property type="component" value="Unassembled WGS sequence"/>
</dbReference>
<dbReference type="InterPro" id="IPR008963">
    <property type="entry name" value="Purple_acid_Pase-like_N"/>
</dbReference>
<dbReference type="PANTHER" id="PTHR45867">
    <property type="entry name" value="PURPLE ACID PHOSPHATASE"/>
    <property type="match status" value="1"/>
</dbReference>
<evidence type="ECO:0000313" key="5">
    <source>
        <dbReference type="EMBL" id="TLM74445.1"/>
    </source>
</evidence>
<dbReference type="InterPro" id="IPR029052">
    <property type="entry name" value="Metallo-depent_PP-like"/>
</dbReference>
<gene>
    <name evidence="5" type="ORF">FDY93_17515</name>
</gene>
<evidence type="ECO:0000256" key="3">
    <source>
        <dbReference type="SAM" id="SignalP"/>
    </source>
</evidence>
<dbReference type="Pfam" id="PF16656">
    <property type="entry name" value="Pur_ac_phosph_N"/>
    <property type="match status" value="1"/>
</dbReference>
<feature type="signal peptide" evidence="3">
    <location>
        <begin position="1"/>
        <end position="28"/>
    </location>
</feature>
<evidence type="ECO:0000256" key="2">
    <source>
        <dbReference type="SAM" id="MobiDB-lite"/>
    </source>
</evidence>
<dbReference type="NCBIfam" id="NF033679">
    <property type="entry name" value="DNRLRE_dom"/>
    <property type="match status" value="1"/>
</dbReference>
<sequence>MKSSLGSLALATGAAGLISVLAATDVHAATKHYRLVWDKDGSNSAVIGFSPDGSSSNPYVSYGYSTNESSWSNVAVNATRSFGGSITSHFVRLENLTPDSAIYFRVCDQNGCGERFWFKTAPDTAEPFVLVAGGDTRTGHTTRRQGNQLLAKIRPLAVMHGGDFTDANSATQMSAFLDDWTLTYSSDQIDGISYKRIYPLIPTHGNHEDNNYSTLCQVFGVDFDEDGNCNPNDTYGAVQISPLLRVYTLNSQFQNSGWSSYAASMNTWLQSDLSAYGNNSDWRFAQYHKPIFPHYTGKSDNPTLFNWWAQAFYDYSMNLVVESDTHLTKLTQALVPSGNNFSATGNGGTVYVGEGSWGAPARSANDPKSWTIDLASIQQFKVIQVSANELAVRTAEFDSSAATLSLAQREADSLLLPANVNWWSANGIGETLTLNRNGANRSVIASSSGGSSSSSSGGSSGSGSSGGGSVQQFTQAASDDVFIASARAGSNYDGHNDGLLADGSDSYFGKLYTLIRFDLSGLENCGNFTSAILELNITDRSSNTYGVYQANGNWQENTASWNAVGGNNVLGSLAATFVPSSTGTRQIDLLASGMVESWISGGNTGLVIAPQSGSNGVDMTSKETGQGPLLKLEAACAN</sequence>
<evidence type="ECO:0000313" key="6">
    <source>
        <dbReference type="Proteomes" id="UP000306791"/>
    </source>
</evidence>
<organism evidence="5 6">
    <name type="scientific">Microbulbifer harenosus</name>
    <dbReference type="NCBI Taxonomy" id="2576840"/>
    <lineage>
        <taxon>Bacteria</taxon>
        <taxon>Pseudomonadati</taxon>
        <taxon>Pseudomonadota</taxon>
        <taxon>Gammaproteobacteria</taxon>
        <taxon>Cellvibrionales</taxon>
        <taxon>Microbulbiferaceae</taxon>
        <taxon>Microbulbifer</taxon>
    </lineage>
</organism>
<dbReference type="RefSeq" id="WP_138237044.1">
    <property type="nucleotide sequence ID" value="NZ_CP185860.1"/>
</dbReference>
<keyword evidence="1 3" id="KW-0732">Signal</keyword>
<dbReference type="InterPro" id="IPR015914">
    <property type="entry name" value="PAPs_N"/>
</dbReference>
<dbReference type="PANTHER" id="PTHR45867:SF3">
    <property type="entry name" value="ACID PHOSPHATASE TYPE 7"/>
    <property type="match status" value="1"/>
</dbReference>
<feature type="domain" description="Purple acid phosphatase N-terminal" evidence="4">
    <location>
        <begin position="32"/>
        <end position="120"/>
    </location>
</feature>
<dbReference type="Gene3D" id="2.60.40.380">
    <property type="entry name" value="Purple acid phosphatase-like, N-terminal"/>
    <property type="match status" value="1"/>
</dbReference>
<comment type="caution">
    <text evidence="5">The sequence shown here is derived from an EMBL/GenBank/DDBJ whole genome shotgun (WGS) entry which is preliminary data.</text>
</comment>
<evidence type="ECO:0000259" key="4">
    <source>
        <dbReference type="Pfam" id="PF16656"/>
    </source>
</evidence>
<protein>
    <submittedName>
        <fullName evidence="5">Metallophosphoesterase family protein</fullName>
    </submittedName>
</protein>
<dbReference type="Gene3D" id="3.60.21.10">
    <property type="match status" value="1"/>
</dbReference>
<feature type="compositionally biased region" description="Gly residues" evidence="2">
    <location>
        <begin position="458"/>
        <end position="469"/>
    </location>
</feature>
<dbReference type="EMBL" id="VANI01000021">
    <property type="protein sequence ID" value="TLM74445.1"/>
    <property type="molecule type" value="Genomic_DNA"/>
</dbReference>
<keyword evidence="6" id="KW-1185">Reference proteome</keyword>
<proteinExistence type="predicted"/>
<dbReference type="SUPFAM" id="SSF49363">
    <property type="entry name" value="Purple acid phosphatase, N-terminal domain"/>
    <property type="match status" value="1"/>
</dbReference>
<name>A0ABY2UDQ7_9GAMM</name>
<evidence type="ECO:0000256" key="1">
    <source>
        <dbReference type="ARBA" id="ARBA00022729"/>
    </source>
</evidence>
<feature type="chain" id="PRO_5047075302" evidence="3">
    <location>
        <begin position="29"/>
        <end position="638"/>
    </location>
</feature>
<feature type="compositionally biased region" description="Low complexity" evidence="2">
    <location>
        <begin position="446"/>
        <end position="457"/>
    </location>
</feature>